<evidence type="ECO:0000313" key="11">
    <source>
        <dbReference type="Proteomes" id="UP000694559"/>
    </source>
</evidence>
<evidence type="ECO:0000256" key="6">
    <source>
        <dbReference type="ARBA" id="ARBA00023136"/>
    </source>
</evidence>
<dbReference type="GeneTree" id="ENSGT00940000155219"/>
<proteinExistence type="predicted"/>
<evidence type="ECO:0000256" key="1">
    <source>
        <dbReference type="ARBA" id="ARBA00004167"/>
    </source>
</evidence>
<dbReference type="PROSITE" id="PS50268">
    <property type="entry name" value="CADHERIN_2"/>
    <property type="match status" value="1"/>
</dbReference>
<dbReference type="CDD" id="cd11304">
    <property type="entry name" value="Cadherin_repeat"/>
    <property type="match status" value="2"/>
</dbReference>
<evidence type="ECO:0000256" key="8">
    <source>
        <dbReference type="PROSITE-ProRule" id="PRU00043"/>
    </source>
</evidence>
<evidence type="ECO:0000256" key="4">
    <source>
        <dbReference type="ARBA" id="ARBA00022837"/>
    </source>
</evidence>
<dbReference type="GO" id="GO:0007156">
    <property type="term" value="P:homophilic cell adhesion via plasma membrane adhesion molecules"/>
    <property type="evidence" value="ECO:0007669"/>
    <property type="project" value="InterPro"/>
</dbReference>
<feature type="domain" description="Cadherin" evidence="9">
    <location>
        <begin position="21"/>
        <end position="118"/>
    </location>
</feature>
<dbReference type="OrthoDB" id="9990384at2759"/>
<evidence type="ECO:0000256" key="7">
    <source>
        <dbReference type="ARBA" id="ARBA00023180"/>
    </source>
</evidence>
<reference evidence="10" key="1">
    <citation type="submission" date="2025-08" db="UniProtKB">
        <authorList>
            <consortium name="Ensembl"/>
        </authorList>
    </citation>
    <scope>IDENTIFICATION</scope>
</reference>
<dbReference type="PANTHER" id="PTHR24028:SF46">
    <property type="entry name" value="PROTOCADHERIN-8"/>
    <property type="match status" value="1"/>
</dbReference>
<sequence>MAFLKRQLGLNQGRGCPPRSGTATLSVRVLDANDNAPAFPRGALLTLELPEDAQVAPEARRLFSLDPLSGRLALRAAVDYELQRTYELDVQDLGSPPAKTVRSFTVRVADENDNAPRFAKARYEVALRGTRRCCGSPCWEEVVGFCWWPFCSWEPLFGWVGGSSQLGRQ</sequence>
<dbReference type="Gene3D" id="2.60.40.60">
    <property type="entry name" value="Cadherins"/>
    <property type="match status" value="2"/>
</dbReference>
<dbReference type="SMART" id="SM00112">
    <property type="entry name" value="CA"/>
    <property type="match status" value="1"/>
</dbReference>
<dbReference type="InterPro" id="IPR002126">
    <property type="entry name" value="Cadherin-like_dom"/>
</dbReference>
<reference evidence="10" key="2">
    <citation type="submission" date="2025-09" db="UniProtKB">
        <authorList>
            <consortium name="Ensembl"/>
        </authorList>
    </citation>
    <scope>IDENTIFICATION</scope>
</reference>
<keyword evidence="11" id="KW-1185">Reference proteome</keyword>
<dbReference type="AlphaFoldDB" id="A0A8C7E4W9"/>
<accession>A0A8C7E4W9</accession>
<dbReference type="Proteomes" id="UP000694559">
    <property type="component" value="Unplaced"/>
</dbReference>
<keyword evidence="7" id="KW-0325">Glycoprotein</keyword>
<organism evidence="10 11">
    <name type="scientific">Naja naja</name>
    <name type="common">Indian cobra</name>
    <dbReference type="NCBI Taxonomy" id="35670"/>
    <lineage>
        <taxon>Eukaryota</taxon>
        <taxon>Metazoa</taxon>
        <taxon>Chordata</taxon>
        <taxon>Craniata</taxon>
        <taxon>Vertebrata</taxon>
        <taxon>Euteleostomi</taxon>
        <taxon>Lepidosauria</taxon>
        <taxon>Squamata</taxon>
        <taxon>Bifurcata</taxon>
        <taxon>Unidentata</taxon>
        <taxon>Episquamata</taxon>
        <taxon>Toxicofera</taxon>
        <taxon>Serpentes</taxon>
        <taxon>Colubroidea</taxon>
        <taxon>Elapidae</taxon>
        <taxon>Elapinae</taxon>
        <taxon>Naja</taxon>
    </lineage>
</organism>
<dbReference type="InterPro" id="IPR050174">
    <property type="entry name" value="Protocadherin/Cadherin-CA"/>
</dbReference>
<keyword evidence="3" id="KW-0677">Repeat</keyword>
<evidence type="ECO:0000256" key="2">
    <source>
        <dbReference type="ARBA" id="ARBA00022692"/>
    </source>
</evidence>
<dbReference type="InterPro" id="IPR020894">
    <property type="entry name" value="Cadherin_CS"/>
</dbReference>
<keyword evidence="2" id="KW-0812">Transmembrane</keyword>
<dbReference type="GO" id="GO:0005886">
    <property type="term" value="C:plasma membrane"/>
    <property type="evidence" value="ECO:0007669"/>
    <property type="project" value="InterPro"/>
</dbReference>
<dbReference type="PRINTS" id="PR00205">
    <property type="entry name" value="CADHERIN"/>
</dbReference>
<keyword evidence="4 8" id="KW-0106">Calcium</keyword>
<dbReference type="PANTHER" id="PTHR24028">
    <property type="entry name" value="CADHERIN-87A"/>
    <property type="match status" value="1"/>
</dbReference>
<evidence type="ECO:0000313" key="10">
    <source>
        <dbReference type="Ensembl" id="ENSNNAP00000023861.1"/>
    </source>
</evidence>
<dbReference type="SUPFAM" id="SSF49313">
    <property type="entry name" value="Cadherin-like"/>
    <property type="match status" value="1"/>
</dbReference>
<protein>
    <recommendedName>
        <fullName evidence="9">Cadherin domain-containing protein</fullName>
    </recommendedName>
</protein>
<dbReference type="GO" id="GO:0005509">
    <property type="term" value="F:calcium ion binding"/>
    <property type="evidence" value="ECO:0007669"/>
    <property type="project" value="UniProtKB-UniRule"/>
</dbReference>
<dbReference type="Ensembl" id="ENSNNAT00000025017.1">
    <property type="protein sequence ID" value="ENSNNAP00000023861.1"/>
    <property type="gene ID" value="ENSNNAG00000015706.1"/>
</dbReference>
<evidence type="ECO:0000256" key="5">
    <source>
        <dbReference type="ARBA" id="ARBA00022989"/>
    </source>
</evidence>
<comment type="subcellular location">
    <subcellularLocation>
        <location evidence="1">Membrane</location>
        <topology evidence="1">Single-pass membrane protein</topology>
    </subcellularLocation>
</comment>
<keyword evidence="6" id="KW-0472">Membrane</keyword>
<name>A0A8C7E4W9_NAJNA</name>
<evidence type="ECO:0000259" key="9">
    <source>
        <dbReference type="PROSITE" id="PS50268"/>
    </source>
</evidence>
<evidence type="ECO:0000256" key="3">
    <source>
        <dbReference type="ARBA" id="ARBA00022737"/>
    </source>
</evidence>
<keyword evidence="5" id="KW-1133">Transmembrane helix</keyword>
<dbReference type="PROSITE" id="PS00232">
    <property type="entry name" value="CADHERIN_1"/>
    <property type="match status" value="2"/>
</dbReference>
<dbReference type="InterPro" id="IPR015919">
    <property type="entry name" value="Cadherin-like_sf"/>
</dbReference>